<proteinExistence type="predicted"/>
<accession>A0AC34Q066</accession>
<name>A0AC34Q066_9BILA</name>
<evidence type="ECO:0000313" key="1">
    <source>
        <dbReference type="Proteomes" id="UP000887576"/>
    </source>
</evidence>
<dbReference type="WBParaSite" id="JU765_v2.g116.t1">
    <property type="protein sequence ID" value="JU765_v2.g116.t1"/>
    <property type="gene ID" value="JU765_v2.g116"/>
</dbReference>
<reference evidence="2" key="1">
    <citation type="submission" date="2022-11" db="UniProtKB">
        <authorList>
            <consortium name="WormBaseParasite"/>
        </authorList>
    </citation>
    <scope>IDENTIFICATION</scope>
</reference>
<protein>
    <submittedName>
        <fullName evidence="2">Protein farnesyltransferase/geranylgeranyltransferase type-1 subunit alpha</fullName>
    </submittedName>
</protein>
<dbReference type="Proteomes" id="UP000887576">
    <property type="component" value="Unplaced"/>
</dbReference>
<organism evidence="1 2">
    <name type="scientific">Panagrolaimus sp. JU765</name>
    <dbReference type="NCBI Taxonomy" id="591449"/>
    <lineage>
        <taxon>Eukaryota</taxon>
        <taxon>Metazoa</taxon>
        <taxon>Ecdysozoa</taxon>
        <taxon>Nematoda</taxon>
        <taxon>Chromadorea</taxon>
        <taxon>Rhabditida</taxon>
        <taxon>Tylenchina</taxon>
        <taxon>Panagrolaimomorpha</taxon>
        <taxon>Panagrolaimoidea</taxon>
        <taxon>Panagrolaimidae</taxon>
        <taxon>Panagrolaimus</taxon>
    </lineage>
</organism>
<evidence type="ECO:0000313" key="2">
    <source>
        <dbReference type="WBParaSite" id="JU765_v2.g116.t1"/>
    </source>
</evidence>
<sequence>MADGDVTTDELYKDRPDFADVTPIYNSEAENSVVPIALRTDFVDAFAYLRALMNAKEISERAFELTTTCARMNPANYSVWEYRRHVLRGLNKDLKKELEFCEEMILENLKNYQVWHHRRELIQWMKEERGSMSFVDVVLKDDFKNYHAWQHRVFLARHYKVPLKSELKFTTDFISRDVFNNSAWTYRYFVVAEMSDDFDKKDVVNEEIKFVMNHIRGAVNNASSWAYLSGLMEFSSYADHPEVVEFTKKMLIPADAPEGSNLVVEKSAPNSFALAFLADAMIAVIEEKNPVNGGLQLAKACYERLVVVDPLRRRLWNYKLHELQNLANV</sequence>